<comment type="caution">
    <text evidence="1">The sequence shown here is derived from an EMBL/GenBank/DDBJ whole genome shotgun (WGS) entry which is preliminary data.</text>
</comment>
<dbReference type="Proteomes" id="UP000710385">
    <property type="component" value="Unassembled WGS sequence"/>
</dbReference>
<dbReference type="AlphaFoldDB" id="A0A928TVA4"/>
<name>A0A928TVA4_UNCKA</name>
<evidence type="ECO:0000313" key="2">
    <source>
        <dbReference type="Proteomes" id="UP000710385"/>
    </source>
</evidence>
<evidence type="ECO:0000313" key="1">
    <source>
        <dbReference type="EMBL" id="MBE7525991.1"/>
    </source>
</evidence>
<dbReference type="PROSITE" id="PS51257">
    <property type="entry name" value="PROKAR_LIPOPROTEIN"/>
    <property type="match status" value="1"/>
</dbReference>
<dbReference type="EMBL" id="JABTTY010000003">
    <property type="protein sequence ID" value="MBE7525991.1"/>
    <property type="molecule type" value="Genomic_DNA"/>
</dbReference>
<reference evidence="1" key="1">
    <citation type="submission" date="2020-05" db="EMBL/GenBank/DDBJ databases">
        <title>High-Quality Genomes of Partial-Nitritation/Anammox System by Hierarchical Clustering Based Hybrid Assembly.</title>
        <authorList>
            <person name="Liu L."/>
            <person name="Wang Y."/>
            <person name="Che Y."/>
            <person name="Chen Y."/>
            <person name="Xia Y."/>
            <person name="Luo R."/>
            <person name="Cheng S.H."/>
            <person name="Zheng C."/>
            <person name="Zhang T."/>
        </authorList>
    </citation>
    <scope>NUCLEOTIDE SEQUENCE</scope>
    <source>
        <strain evidence="1">H1_PAT1</strain>
    </source>
</reference>
<gene>
    <name evidence="1" type="ORF">HS096_06975</name>
</gene>
<protein>
    <submittedName>
        <fullName evidence="1">Uncharacterized protein</fullName>
    </submittedName>
</protein>
<proteinExistence type="predicted"/>
<accession>A0A928TVA4</accession>
<organism evidence="1 2">
    <name type="scientific">candidate division WWE3 bacterium</name>
    <dbReference type="NCBI Taxonomy" id="2053526"/>
    <lineage>
        <taxon>Bacteria</taxon>
        <taxon>Katanobacteria</taxon>
    </lineage>
</organism>
<sequence>MDYKSARPDRQNRLLRLWPLLFIPVILSGCLSPMALNRAVIAYDEAVTDAVSQQLLINIVRAHHRQPIHFTGVSNIAATFNFQASAGATPSPGGLAGAVISPVFGGSVAESPTISIVPIEGEEFTKRLLTPFPQNKLTLLLRQRFDVDLLLRMMAQEVRLLDTKQPNGAYRNSPANKASYEMFRRVVLHLSAIQDFNQLYAEPLALINTWTIPASTITADGFQALQKEFAVRYNPQDNTYTLRKQVAGPILITNYDPNTLSDEDRENLRQQVGDGSSNDIAFDIRAGHYGGEWPISGVFRLRSFHSILGFLGKALGEEMGYHVEKDPRTPPILLNENPDLTMEFAVSDTPPPDVDFSIRWDGRYYAVNTQGPYARWNRDAFQLLFLLFQMTVTDIPRVGVPSITIAK</sequence>